<accession>A0A2I8VQZ6</accession>
<reference evidence="1 2" key="1">
    <citation type="submission" date="2018-01" db="EMBL/GenBank/DDBJ databases">
        <title>Complete genome sequence of Salinigranum rubrum GX10T, an extremely halophilic archaeon isolated from a marine solar saltern.</title>
        <authorList>
            <person name="Han S."/>
        </authorList>
    </citation>
    <scope>NUCLEOTIDE SEQUENCE [LARGE SCALE GENOMIC DNA]</scope>
    <source>
        <strain evidence="1 2">GX10</strain>
        <plasmid evidence="2">Plasmid unnamed2</plasmid>
    </source>
</reference>
<organism evidence="1 2">
    <name type="scientific">Salinigranum rubrum</name>
    <dbReference type="NCBI Taxonomy" id="755307"/>
    <lineage>
        <taxon>Archaea</taxon>
        <taxon>Methanobacteriati</taxon>
        <taxon>Methanobacteriota</taxon>
        <taxon>Stenosarchaea group</taxon>
        <taxon>Halobacteria</taxon>
        <taxon>Halobacteriales</taxon>
        <taxon>Haloferacaceae</taxon>
        <taxon>Salinigranum</taxon>
    </lineage>
</organism>
<dbReference type="Pfam" id="PF26425">
    <property type="entry name" value="PIN_halo"/>
    <property type="match status" value="1"/>
</dbReference>
<keyword evidence="1" id="KW-0614">Plasmid</keyword>
<dbReference type="EMBL" id="CP026311">
    <property type="protein sequence ID" value="AUV84341.1"/>
    <property type="molecule type" value="Genomic_DNA"/>
</dbReference>
<evidence type="ECO:0000313" key="2">
    <source>
        <dbReference type="Proteomes" id="UP000236584"/>
    </source>
</evidence>
<evidence type="ECO:0000313" key="1">
    <source>
        <dbReference type="EMBL" id="AUV84341.1"/>
    </source>
</evidence>
<sequence length="177" mass="19566">MTTVYLADTGVFVRCGGPDNDKFQRLRRAVRQAGISLRIPQRVYEELGGDPAANEYPSGSIPYPKGFEEGWIVVADDLDYTNPLVSTVMDEARRFIANETDREEDLIEKADTALVGLAAQILDAGEADHIVLLTTDKPAGKAAEAIIPRHGFSDCIEFRYVSVEYLETLTAGEFRTH</sequence>
<proteinExistence type="predicted"/>
<dbReference type="OrthoDB" id="198445at2157"/>
<dbReference type="KEGG" id="srub:C2R22_22590"/>
<protein>
    <submittedName>
        <fullName evidence="1">Uncharacterized protein</fullName>
    </submittedName>
</protein>
<dbReference type="AlphaFoldDB" id="A0A2I8VQZ6"/>
<dbReference type="InterPro" id="IPR058703">
    <property type="entry name" value="PIN-containing"/>
</dbReference>
<dbReference type="Proteomes" id="UP000236584">
    <property type="component" value="Plasmid unnamed2"/>
</dbReference>
<name>A0A2I8VQZ6_9EURY</name>
<dbReference type="GeneID" id="35594944"/>
<geneLocation type="plasmid" evidence="1">
    <name>unnamed2</name>
</geneLocation>
<dbReference type="RefSeq" id="WP_103428028.1">
    <property type="nucleotide sequence ID" value="NZ_CP026311.1"/>
</dbReference>
<keyword evidence="2" id="KW-1185">Reference proteome</keyword>
<gene>
    <name evidence="1" type="ORF">C2R22_22590</name>
</gene>